<dbReference type="Proteomes" id="UP000582974">
    <property type="component" value="Unassembled WGS sequence"/>
</dbReference>
<sequence length="123" mass="13501">MDSTALTRADAFHLLRQDLYGHLDETEYLAMKTADWTGTDADIARDVIPELVETIRQVFRVHTEAQPGTCDCGEQWPCRTVSAVHAHLNATGSTTHALYVAGEQERVRLGHAYPHTGTIGSGP</sequence>
<dbReference type="EMBL" id="JACCKD010000001">
    <property type="protein sequence ID" value="MBA0124515.1"/>
    <property type="molecule type" value="Genomic_DNA"/>
</dbReference>
<dbReference type="AlphaFoldDB" id="A0A838A6I6"/>
<gene>
    <name evidence="1" type="ORF">H0B56_03070</name>
</gene>
<keyword evidence="2" id="KW-1185">Reference proteome</keyword>
<evidence type="ECO:0000313" key="1">
    <source>
        <dbReference type="EMBL" id="MBA0124515.1"/>
    </source>
</evidence>
<organism evidence="1 2">
    <name type="scientific">Haloechinothrix aidingensis</name>
    <dbReference type="NCBI Taxonomy" id="2752311"/>
    <lineage>
        <taxon>Bacteria</taxon>
        <taxon>Bacillati</taxon>
        <taxon>Actinomycetota</taxon>
        <taxon>Actinomycetes</taxon>
        <taxon>Pseudonocardiales</taxon>
        <taxon>Pseudonocardiaceae</taxon>
        <taxon>Haloechinothrix</taxon>
    </lineage>
</organism>
<reference evidence="1 2" key="1">
    <citation type="submission" date="2020-07" db="EMBL/GenBank/DDBJ databases">
        <title>Genome of Haloechinothrix sp.</title>
        <authorList>
            <person name="Tang S.-K."/>
            <person name="Yang L."/>
            <person name="Zhu W.-Y."/>
        </authorList>
    </citation>
    <scope>NUCLEOTIDE SEQUENCE [LARGE SCALE GENOMIC DNA]</scope>
    <source>
        <strain evidence="1 2">YIM 98757</strain>
    </source>
</reference>
<proteinExistence type="predicted"/>
<comment type="caution">
    <text evidence="1">The sequence shown here is derived from an EMBL/GenBank/DDBJ whole genome shotgun (WGS) entry which is preliminary data.</text>
</comment>
<protein>
    <submittedName>
        <fullName evidence="1">Uncharacterized protein</fullName>
    </submittedName>
</protein>
<evidence type="ECO:0000313" key="2">
    <source>
        <dbReference type="Proteomes" id="UP000582974"/>
    </source>
</evidence>
<dbReference type="RefSeq" id="WP_180891372.1">
    <property type="nucleotide sequence ID" value="NZ_JACCKD010000001.1"/>
</dbReference>
<accession>A0A838A6I6</accession>
<name>A0A838A6I6_9PSEU</name>